<dbReference type="SFLD" id="SFLDG01072">
    <property type="entry name" value="dehydrogenase_like"/>
    <property type="match status" value="1"/>
</dbReference>
<evidence type="ECO:0000313" key="10">
    <source>
        <dbReference type="Proteomes" id="UP000241346"/>
    </source>
</evidence>
<dbReference type="SFLD" id="SFLDG01386">
    <property type="entry name" value="main_SPASM_domain-containing"/>
    <property type="match status" value="1"/>
</dbReference>
<dbReference type="RefSeq" id="WP_107298748.1">
    <property type="nucleotide sequence ID" value="NZ_PYMB01000005.1"/>
</dbReference>
<evidence type="ECO:0000256" key="4">
    <source>
        <dbReference type="ARBA" id="ARBA00022723"/>
    </source>
</evidence>
<dbReference type="PANTHER" id="PTHR43273:SF3">
    <property type="entry name" value="ANAEROBIC SULFATASE-MATURATING ENZYME HOMOLOG ASLB-RELATED"/>
    <property type="match status" value="1"/>
</dbReference>
<dbReference type="GO" id="GO:0016491">
    <property type="term" value="F:oxidoreductase activity"/>
    <property type="evidence" value="ECO:0007669"/>
    <property type="project" value="InterPro"/>
</dbReference>
<dbReference type="CDD" id="cd01335">
    <property type="entry name" value="Radical_SAM"/>
    <property type="match status" value="1"/>
</dbReference>
<organism evidence="9 10">
    <name type="scientific">Photobacterium rosenbergii</name>
    <dbReference type="NCBI Taxonomy" id="294936"/>
    <lineage>
        <taxon>Bacteria</taxon>
        <taxon>Pseudomonadati</taxon>
        <taxon>Pseudomonadota</taxon>
        <taxon>Gammaproteobacteria</taxon>
        <taxon>Vibrionales</taxon>
        <taxon>Vibrionaceae</taxon>
        <taxon>Photobacterium</taxon>
    </lineage>
</organism>
<keyword evidence="3" id="KW-0949">S-adenosyl-L-methionine</keyword>
<reference evidence="9 10" key="1">
    <citation type="submission" date="2018-03" db="EMBL/GenBank/DDBJ databases">
        <title>Whole genome sequencing of Histamine producing bacteria.</title>
        <authorList>
            <person name="Butler K."/>
        </authorList>
    </citation>
    <scope>NUCLEOTIDE SEQUENCE [LARGE SCALE GENOMIC DNA]</scope>
    <source>
        <strain evidence="9 10">DSM 19138</strain>
    </source>
</reference>
<dbReference type="GO" id="GO:0051539">
    <property type="term" value="F:4 iron, 4 sulfur cluster binding"/>
    <property type="evidence" value="ECO:0007669"/>
    <property type="project" value="UniProtKB-KW"/>
</dbReference>
<evidence type="ECO:0000256" key="5">
    <source>
        <dbReference type="ARBA" id="ARBA00023004"/>
    </source>
</evidence>
<dbReference type="SFLD" id="SFLDG01067">
    <property type="entry name" value="SPASM/twitch_domain_containing"/>
    <property type="match status" value="1"/>
</dbReference>
<evidence type="ECO:0000256" key="6">
    <source>
        <dbReference type="ARBA" id="ARBA00023014"/>
    </source>
</evidence>
<proteinExistence type="inferred from homology"/>
<protein>
    <submittedName>
        <fullName evidence="9">Anaerobic sulfatase maturase</fullName>
    </submittedName>
</protein>
<keyword evidence="5" id="KW-0408">Iron</keyword>
<dbReference type="InterPro" id="IPR034491">
    <property type="entry name" value="Anaerob_Ser_sulfatase-maturase"/>
</dbReference>
<dbReference type="AlphaFoldDB" id="A0A2T3NDI4"/>
<dbReference type="NCBIfam" id="TIGR03942">
    <property type="entry name" value="sulfatase_rSAM"/>
    <property type="match status" value="1"/>
</dbReference>
<dbReference type="Pfam" id="PF04055">
    <property type="entry name" value="Radical_SAM"/>
    <property type="match status" value="1"/>
</dbReference>
<gene>
    <name evidence="9" type="ORF">C9J01_13835</name>
</gene>
<dbReference type="SFLD" id="SFLDG01384">
    <property type="entry name" value="thioether_bond_formation_requi"/>
    <property type="match status" value="1"/>
</dbReference>
<dbReference type="Pfam" id="PF13186">
    <property type="entry name" value="SPASM"/>
    <property type="match status" value="1"/>
</dbReference>
<dbReference type="InterPro" id="IPR007197">
    <property type="entry name" value="rSAM"/>
</dbReference>
<feature type="domain" description="Radical SAM core" evidence="8">
    <location>
        <begin position="3"/>
        <end position="240"/>
    </location>
</feature>
<dbReference type="GO" id="GO:0046872">
    <property type="term" value="F:metal ion binding"/>
    <property type="evidence" value="ECO:0007669"/>
    <property type="project" value="UniProtKB-KW"/>
</dbReference>
<comment type="caution">
    <text evidence="9">The sequence shown here is derived from an EMBL/GenBank/DDBJ whole genome shotgun (WGS) entry which is preliminary data.</text>
</comment>
<dbReference type="SFLD" id="SFLDS00029">
    <property type="entry name" value="Radical_SAM"/>
    <property type="match status" value="1"/>
</dbReference>
<dbReference type="Proteomes" id="UP000241346">
    <property type="component" value="Unassembled WGS sequence"/>
</dbReference>
<sequence>MTKPAQQRFHLMAKPASYKCNLKCDYCFYLEKETYYGDSKSKMDEQALEQYVASYIAAQPDDIVHFAWQGGEPMMAGLAFFRRAVELQRQYAKGKTITNSFQTNGVGIDEEWARFFAEHRFLIGISIDGDAPLHDAYRISVNGKPTFERVKSAIGFLKKYRVEFNTMTVVNDKNWKHGKATYQLLKSLGSQHMQFIPIVEAETEPSQLRSLQETPAIQPFSVPREGYGQFMVEVFDEWRKQDVGQIHIQLLESVLATWLGYSPGLCIFSENCGNALVAEANGDIYSCDHFVYPEYKLGNLDELELAAMVDSPQQRDFGLAKSETLPSTCLSCEFRPLCHGGCPKQRIIDAGEAYRHNYLCPSYKKLFAHTSDFMKNTVQQIRQQMHQGRG</sequence>
<keyword evidence="4" id="KW-0479">Metal-binding</keyword>
<evidence type="ECO:0000256" key="7">
    <source>
        <dbReference type="ARBA" id="ARBA00023601"/>
    </source>
</evidence>
<dbReference type="InterPro" id="IPR023885">
    <property type="entry name" value="4Fe4S-binding_SPASM_dom"/>
</dbReference>
<dbReference type="OrthoDB" id="9782387at2"/>
<accession>A0A2T3NDI4</accession>
<comment type="cofactor">
    <cofactor evidence="1">
        <name>[4Fe-4S] cluster</name>
        <dbReference type="ChEBI" id="CHEBI:49883"/>
    </cofactor>
</comment>
<dbReference type="EMBL" id="PYMB01000005">
    <property type="protein sequence ID" value="PSW12258.1"/>
    <property type="molecule type" value="Genomic_DNA"/>
</dbReference>
<dbReference type="NCBIfam" id="TIGR04085">
    <property type="entry name" value="rSAM_more_4Fe4S"/>
    <property type="match status" value="1"/>
</dbReference>
<evidence type="ECO:0000256" key="2">
    <source>
        <dbReference type="ARBA" id="ARBA00022485"/>
    </source>
</evidence>
<dbReference type="PROSITE" id="PS51918">
    <property type="entry name" value="RADICAL_SAM"/>
    <property type="match status" value="1"/>
</dbReference>
<dbReference type="InterPro" id="IPR058240">
    <property type="entry name" value="rSAM_sf"/>
</dbReference>
<dbReference type="InterPro" id="IPR023867">
    <property type="entry name" value="Sulphatase_maturase_rSAM"/>
</dbReference>
<evidence type="ECO:0000256" key="3">
    <source>
        <dbReference type="ARBA" id="ARBA00022691"/>
    </source>
</evidence>
<dbReference type="PANTHER" id="PTHR43273">
    <property type="entry name" value="ANAEROBIC SULFATASE-MATURATING ENZYME HOMOLOG ASLB-RELATED"/>
    <property type="match status" value="1"/>
</dbReference>
<dbReference type="CDD" id="cd21120">
    <property type="entry name" value="SPASM_anSME"/>
    <property type="match status" value="1"/>
</dbReference>
<dbReference type="Gene3D" id="3.20.20.70">
    <property type="entry name" value="Aldolase class I"/>
    <property type="match status" value="1"/>
</dbReference>
<name>A0A2T3NDI4_9GAMM</name>
<comment type="similarity">
    <text evidence="7">Belongs to the radical SAM superfamily. Anaerobic sulfatase-maturating enzyme family.</text>
</comment>
<dbReference type="SFLD" id="SFLDF00285">
    <property type="entry name" value="anaerobic_Ser-type_sulfatase-m"/>
    <property type="match status" value="1"/>
</dbReference>
<dbReference type="SUPFAM" id="SSF102114">
    <property type="entry name" value="Radical SAM enzymes"/>
    <property type="match status" value="1"/>
</dbReference>
<dbReference type="InterPro" id="IPR013785">
    <property type="entry name" value="Aldolase_TIM"/>
</dbReference>
<evidence type="ECO:0000259" key="8">
    <source>
        <dbReference type="PROSITE" id="PS51918"/>
    </source>
</evidence>
<evidence type="ECO:0000256" key="1">
    <source>
        <dbReference type="ARBA" id="ARBA00001966"/>
    </source>
</evidence>
<keyword evidence="2" id="KW-0004">4Fe-4S</keyword>
<keyword evidence="6" id="KW-0411">Iron-sulfur</keyword>
<evidence type="ECO:0000313" key="9">
    <source>
        <dbReference type="EMBL" id="PSW12258.1"/>
    </source>
</evidence>
<dbReference type="InterPro" id="IPR047207">
    <property type="entry name" value="SPASM_anSME"/>
</dbReference>